<name>X5GVN0_9RICK</name>
<evidence type="ECO:0000256" key="3">
    <source>
        <dbReference type="ARBA" id="ARBA00022692"/>
    </source>
</evidence>
<dbReference type="STRING" id="1286528.NHE_0145"/>
<dbReference type="GO" id="GO:0015232">
    <property type="term" value="F:heme transmembrane transporter activity"/>
    <property type="evidence" value="ECO:0007669"/>
    <property type="project" value="InterPro"/>
</dbReference>
<evidence type="ECO:0000256" key="4">
    <source>
        <dbReference type="ARBA" id="ARBA00022989"/>
    </source>
</evidence>
<evidence type="ECO:0000256" key="5">
    <source>
        <dbReference type="ARBA" id="ARBA00023136"/>
    </source>
</evidence>
<dbReference type="GO" id="GO:0016020">
    <property type="term" value="C:membrane"/>
    <property type="evidence" value="ECO:0007669"/>
    <property type="project" value="UniProtKB-SubCell"/>
</dbReference>
<proteinExistence type="inferred from homology"/>
<keyword evidence="5 6" id="KW-0472">Membrane</keyword>
<dbReference type="PRINTS" id="PR01414">
    <property type="entry name" value="CCMBBIOGNSIS"/>
</dbReference>
<keyword evidence="4 6" id="KW-1133">Transmembrane helix</keyword>
<evidence type="ECO:0000313" key="7">
    <source>
        <dbReference type="EMBL" id="AHX11112.1"/>
    </source>
</evidence>
<dbReference type="EMBL" id="CP007481">
    <property type="protein sequence ID" value="AHX11112.1"/>
    <property type="molecule type" value="Genomic_DNA"/>
</dbReference>
<dbReference type="HOGENOM" id="CLU_1487549_0_0_5"/>
<keyword evidence="3 6" id="KW-0812">Transmembrane</keyword>
<comment type="similarity">
    <text evidence="2">Belongs to the CcmB/CycW/HelB family.</text>
</comment>
<dbReference type="GO" id="GO:0017004">
    <property type="term" value="P:cytochrome complex assembly"/>
    <property type="evidence" value="ECO:0007669"/>
    <property type="project" value="InterPro"/>
</dbReference>
<evidence type="ECO:0000313" key="8">
    <source>
        <dbReference type="Proteomes" id="UP000023755"/>
    </source>
</evidence>
<dbReference type="KEGG" id="nhm:NHE_0145"/>
<feature type="transmembrane region" description="Helical" evidence="6">
    <location>
        <begin position="149"/>
        <end position="174"/>
    </location>
</feature>
<gene>
    <name evidence="7" type="ORF">NHE_0145</name>
</gene>
<protein>
    <submittedName>
        <fullName evidence="7">CcmB family protein</fullName>
    </submittedName>
</protein>
<feature type="transmembrane region" description="Helical" evidence="6">
    <location>
        <begin position="121"/>
        <end position="143"/>
    </location>
</feature>
<dbReference type="AlphaFoldDB" id="X5GVN0"/>
<dbReference type="InterPro" id="IPR003544">
    <property type="entry name" value="Cyt_c_biogenesis_CcmB"/>
</dbReference>
<evidence type="ECO:0000256" key="6">
    <source>
        <dbReference type="SAM" id="Phobius"/>
    </source>
</evidence>
<dbReference type="Proteomes" id="UP000023755">
    <property type="component" value="Chromosome"/>
</dbReference>
<organism evidence="7 8">
    <name type="scientific">Neorickettsia helminthoeca str. Oregon</name>
    <dbReference type="NCBI Taxonomy" id="1286528"/>
    <lineage>
        <taxon>Bacteria</taxon>
        <taxon>Pseudomonadati</taxon>
        <taxon>Pseudomonadota</taxon>
        <taxon>Alphaproteobacteria</taxon>
        <taxon>Rickettsiales</taxon>
        <taxon>Anaplasmataceae</taxon>
        <taxon>Neorickettsia</taxon>
    </lineage>
</organism>
<sequence length="181" mass="20521">MYKQVVGCTMDKHIIWISTNILYLASISSIFTRYWSSGVLEQLSTSNIHIRRFISRTIVDFWISIGLPLILFATILYCLLSYYSIHLRDLLFFSGSLIYSTITFSFIGALCNCFTVTTDRITYLIIAAPISIPGIVMSMFILNGSLENLGIFIFILVGNILIVSIFPVIIEIVLREVLENL</sequence>
<keyword evidence="8" id="KW-1185">Reference proteome</keyword>
<feature type="transmembrane region" description="Helical" evidence="6">
    <location>
        <begin position="57"/>
        <end position="85"/>
    </location>
</feature>
<accession>X5GVN0</accession>
<feature type="transmembrane region" description="Helical" evidence="6">
    <location>
        <begin position="91"/>
        <end position="114"/>
    </location>
</feature>
<reference evidence="7 8" key="1">
    <citation type="submission" date="2014-03" db="EMBL/GenBank/DDBJ databases">
        <title>Sequencing and Comparison of Genomes and Transcriptome Profiles of Human Ehrlichiosis Agents.</title>
        <authorList>
            <person name="Lin M."/>
            <person name="Daugherty S.C."/>
            <person name="Nagaraj S."/>
            <person name="Cheng Z."/>
            <person name="Xiong Q."/>
            <person name="Lin F.-Y."/>
            <person name="Sengamalay N."/>
            <person name="Ott S."/>
            <person name="Godinez A."/>
            <person name="Tallon L.J."/>
            <person name="Sadzewicz L."/>
            <person name="Fraser C.M."/>
            <person name="Dunning Hotopp J.C."/>
            <person name="Rikihisa Y."/>
        </authorList>
    </citation>
    <scope>NUCLEOTIDE SEQUENCE [LARGE SCALE GENOMIC DNA]</scope>
    <source>
        <strain evidence="7 8">Oregon</strain>
    </source>
</reference>
<evidence type="ECO:0000256" key="1">
    <source>
        <dbReference type="ARBA" id="ARBA00004141"/>
    </source>
</evidence>
<feature type="transmembrane region" description="Helical" evidence="6">
    <location>
        <begin position="14"/>
        <end position="36"/>
    </location>
</feature>
<comment type="subcellular location">
    <subcellularLocation>
        <location evidence="1">Membrane</location>
        <topology evidence="1">Multi-pass membrane protein</topology>
    </subcellularLocation>
</comment>
<evidence type="ECO:0000256" key="2">
    <source>
        <dbReference type="ARBA" id="ARBA00010544"/>
    </source>
</evidence>
<dbReference type="Pfam" id="PF03379">
    <property type="entry name" value="CcmB"/>
    <property type="match status" value="1"/>
</dbReference>